<name>A0A918NYK5_9ACTN</name>
<dbReference type="Proteomes" id="UP000619244">
    <property type="component" value="Unassembled WGS sequence"/>
</dbReference>
<dbReference type="Gene3D" id="3.40.50.12780">
    <property type="entry name" value="N-terminal domain of ligase-like"/>
    <property type="match status" value="1"/>
</dbReference>
<dbReference type="Pfam" id="PF13193">
    <property type="entry name" value="AMP-binding_C"/>
    <property type="match status" value="1"/>
</dbReference>
<evidence type="ECO:0000259" key="4">
    <source>
        <dbReference type="Pfam" id="PF13193"/>
    </source>
</evidence>
<reference evidence="5" key="2">
    <citation type="submission" date="2020-09" db="EMBL/GenBank/DDBJ databases">
        <authorList>
            <person name="Sun Q."/>
            <person name="Ohkuma M."/>
        </authorList>
    </citation>
    <scope>NUCLEOTIDE SEQUENCE</scope>
    <source>
        <strain evidence="5">JCM 4790</strain>
    </source>
</reference>
<dbReference type="SUPFAM" id="SSF56801">
    <property type="entry name" value="Acetyl-CoA synthetase-like"/>
    <property type="match status" value="1"/>
</dbReference>
<accession>A0A918NYK5</accession>
<dbReference type="GO" id="GO:0031956">
    <property type="term" value="F:medium-chain fatty acid-CoA ligase activity"/>
    <property type="evidence" value="ECO:0007669"/>
    <property type="project" value="TreeGrafter"/>
</dbReference>
<keyword evidence="2 5" id="KW-0436">Ligase</keyword>
<dbReference type="InterPro" id="IPR020845">
    <property type="entry name" value="AMP-binding_CS"/>
</dbReference>
<sequence>MHLASLPSRRAGARPDSPCLSDETVGTLTNEAFAARVEAASCVFATHGVARGAVVAVRLPNRTDLVVALFAAWRLGAAVTPVNPALAGAEVEYQVADSGSRVLVTHDGLSLEGVTTLAPEDLTATDAGVDVDPAEPDLDDLALLVYTSGTTGRPKGVELTHANLDAMTGAMVEALSLDERDHSLLILPLFHVNGIVVSVLAPLRAGGQATITGRFNPQTFFATLETARPTYFSGVPAIYTMLANLPLEVEPDTSSLRFVACGAAPMPAALIGRIEERFGVVLVEGYGLSEGTCASTSNPLDGVRKPGTVGVALPGQTVAVMAPDGTLVPLGERGEVVIQGPTVMRGYLNRPEETAQALKDGWLHTGDVGVLDEDGYLRIVDRVKDMIIRGGENIYPQEIEHAIHAHPAVLEAAVVGRPHPVMGEEPVAFVALKEGASLDEDELVAFLTERIAKFKLPTSVTFIDEVPKNPVGKFDKPRLRTAVAPTSASAVSSDEETS</sequence>
<gene>
    <name evidence="5" type="ORF">GCM10010358_68350</name>
</gene>
<dbReference type="Pfam" id="PF00501">
    <property type="entry name" value="AMP-binding"/>
    <property type="match status" value="1"/>
</dbReference>
<evidence type="ECO:0000259" key="3">
    <source>
        <dbReference type="Pfam" id="PF00501"/>
    </source>
</evidence>
<dbReference type="FunFam" id="3.30.300.30:FF:000008">
    <property type="entry name" value="2,3-dihydroxybenzoate-AMP ligase"/>
    <property type="match status" value="1"/>
</dbReference>
<proteinExistence type="inferred from homology"/>
<reference evidence="5" key="1">
    <citation type="journal article" date="2014" name="Int. J. Syst. Evol. Microbiol.">
        <title>Complete genome sequence of Corynebacterium casei LMG S-19264T (=DSM 44701T), isolated from a smear-ripened cheese.</title>
        <authorList>
            <consortium name="US DOE Joint Genome Institute (JGI-PGF)"/>
            <person name="Walter F."/>
            <person name="Albersmeier A."/>
            <person name="Kalinowski J."/>
            <person name="Ruckert C."/>
        </authorList>
    </citation>
    <scope>NUCLEOTIDE SEQUENCE</scope>
    <source>
        <strain evidence="5">JCM 4790</strain>
    </source>
</reference>
<comment type="similarity">
    <text evidence="1">Belongs to the ATP-dependent AMP-binding enzyme family.</text>
</comment>
<comment type="caution">
    <text evidence="5">The sequence shown here is derived from an EMBL/GenBank/DDBJ whole genome shotgun (WGS) entry which is preliminary data.</text>
</comment>
<evidence type="ECO:0000313" key="5">
    <source>
        <dbReference type="EMBL" id="GGY05282.1"/>
    </source>
</evidence>
<protein>
    <submittedName>
        <fullName evidence="5">Long-chain-fatty-acid--CoA ligase</fullName>
    </submittedName>
</protein>
<dbReference type="AlphaFoldDB" id="A0A918NYK5"/>
<keyword evidence="6" id="KW-1185">Reference proteome</keyword>
<dbReference type="PROSITE" id="PS00455">
    <property type="entry name" value="AMP_BINDING"/>
    <property type="match status" value="1"/>
</dbReference>
<feature type="domain" description="AMP-dependent synthetase/ligase" evidence="3">
    <location>
        <begin position="9"/>
        <end position="348"/>
    </location>
</feature>
<dbReference type="InterPro" id="IPR045851">
    <property type="entry name" value="AMP-bd_C_sf"/>
</dbReference>
<feature type="domain" description="AMP-binding enzyme C-terminal" evidence="4">
    <location>
        <begin position="398"/>
        <end position="473"/>
    </location>
</feature>
<dbReference type="InterPro" id="IPR000873">
    <property type="entry name" value="AMP-dep_synth/lig_dom"/>
</dbReference>
<dbReference type="Gene3D" id="3.30.300.30">
    <property type="match status" value="1"/>
</dbReference>
<dbReference type="InterPro" id="IPR025110">
    <property type="entry name" value="AMP-bd_C"/>
</dbReference>
<dbReference type="PANTHER" id="PTHR43201:SF5">
    <property type="entry name" value="MEDIUM-CHAIN ACYL-COA LIGASE ACSF2, MITOCHONDRIAL"/>
    <property type="match status" value="1"/>
</dbReference>
<dbReference type="RefSeq" id="WP_190194222.1">
    <property type="nucleotide sequence ID" value="NZ_BMVU01000055.1"/>
</dbReference>
<dbReference type="PANTHER" id="PTHR43201">
    <property type="entry name" value="ACYL-COA SYNTHETASE"/>
    <property type="match status" value="1"/>
</dbReference>
<dbReference type="GO" id="GO:0006631">
    <property type="term" value="P:fatty acid metabolic process"/>
    <property type="evidence" value="ECO:0007669"/>
    <property type="project" value="TreeGrafter"/>
</dbReference>
<evidence type="ECO:0000313" key="6">
    <source>
        <dbReference type="Proteomes" id="UP000619244"/>
    </source>
</evidence>
<organism evidence="5 6">
    <name type="scientific">Streptomyces minutiscleroticus</name>
    <dbReference type="NCBI Taxonomy" id="68238"/>
    <lineage>
        <taxon>Bacteria</taxon>
        <taxon>Bacillati</taxon>
        <taxon>Actinomycetota</taxon>
        <taxon>Actinomycetes</taxon>
        <taxon>Kitasatosporales</taxon>
        <taxon>Streptomycetaceae</taxon>
        <taxon>Streptomyces</taxon>
    </lineage>
</organism>
<evidence type="ECO:0000256" key="2">
    <source>
        <dbReference type="ARBA" id="ARBA00022598"/>
    </source>
</evidence>
<dbReference type="InterPro" id="IPR042099">
    <property type="entry name" value="ANL_N_sf"/>
</dbReference>
<dbReference type="EMBL" id="BMVU01000055">
    <property type="protein sequence ID" value="GGY05282.1"/>
    <property type="molecule type" value="Genomic_DNA"/>
</dbReference>
<evidence type="ECO:0000256" key="1">
    <source>
        <dbReference type="ARBA" id="ARBA00006432"/>
    </source>
</evidence>